<feature type="region of interest" description="Disordered" evidence="1">
    <location>
        <begin position="1"/>
        <end position="49"/>
    </location>
</feature>
<dbReference type="AlphaFoldDB" id="A0A9X0DKM4"/>
<evidence type="ECO:0000313" key="3">
    <source>
        <dbReference type="Proteomes" id="UP001152300"/>
    </source>
</evidence>
<reference evidence="2" key="1">
    <citation type="submission" date="2022-11" db="EMBL/GenBank/DDBJ databases">
        <title>Genome Resource of Sclerotinia nivalis Strain SnTB1, a Plant Pathogen Isolated from American Ginseng.</title>
        <authorList>
            <person name="Fan S."/>
        </authorList>
    </citation>
    <scope>NUCLEOTIDE SEQUENCE</scope>
    <source>
        <strain evidence="2">SnTB1</strain>
    </source>
</reference>
<feature type="compositionally biased region" description="Polar residues" evidence="1">
    <location>
        <begin position="31"/>
        <end position="40"/>
    </location>
</feature>
<accession>A0A9X0DKM4</accession>
<proteinExistence type="predicted"/>
<evidence type="ECO:0000256" key="1">
    <source>
        <dbReference type="SAM" id="MobiDB-lite"/>
    </source>
</evidence>
<dbReference type="EMBL" id="JAPEIS010000007">
    <property type="protein sequence ID" value="KAJ8064218.1"/>
    <property type="molecule type" value="Genomic_DNA"/>
</dbReference>
<evidence type="ECO:0000313" key="2">
    <source>
        <dbReference type="EMBL" id="KAJ8064218.1"/>
    </source>
</evidence>
<feature type="compositionally biased region" description="Polar residues" evidence="1">
    <location>
        <begin position="10"/>
        <end position="20"/>
    </location>
</feature>
<sequence>MDFTIGKSWYNESKGSASSLRNEKEKGRKVSGTQLNSSVGSGILPPLQNPSLRNVANFNQDAFDIERYNPTPSRLGKGYVQYLEGLASETEHDQDEEDQDEENKEIEQVHSKITKDGHNWGRQFPMEVTLDESMKTHYSPKRSRWMDMFESRHRIAAQPNITTSGRKNSPAHFFENAAQKLSPLNTFSSPMVSSNSASYSKSPPRKKTPGSDDSKLFRAFLNRGDEAVPFFISPTGTHQQLFPSSLNHPHTHHPHATNNLAKGKIANLHRTSINPIIPGPYYSQRPNNSSSIARRPMSSSRASRSMTGRTSSSHSSNLTDGMWTSMDRSFDSGSQLSDHTRMTSASDSFSFQPVIPEDQQMILGSTMMSSLHSLKSSDQVCPEMLPQHKTFLNQGMTLASTTPFASPPVPMVMSNIMASVPDLSHLVKKFRPTNMLLREQGMIPDKSRHDTNYEGDENHPDLLDLPDNINCCMWIINIPKEVQYGEFMRILDCGAVAALSMVPPQNGHVTQAAKVTFKKVSSGAELYRRARHRGGLRIRNRKIKVWYNDYGAYEWKGPETRFLEIEAPAILDENFWHSYFSIWCKYTIISVVPLPCMKYSFASTRFEFVRIAGQAQTCFQAIRKDDAFLGQVKVQYGIDPDDI</sequence>
<dbReference type="Proteomes" id="UP001152300">
    <property type="component" value="Unassembled WGS sequence"/>
</dbReference>
<protein>
    <recommendedName>
        <fullName evidence="4">RRM domain-containing protein</fullName>
    </recommendedName>
</protein>
<keyword evidence="3" id="KW-1185">Reference proteome</keyword>
<feature type="compositionally biased region" description="Low complexity" evidence="1">
    <location>
        <begin position="193"/>
        <end position="202"/>
    </location>
</feature>
<feature type="region of interest" description="Disordered" evidence="1">
    <location>
        <begin position="275"/>
        <end position="351"/>
    </location>
</feature>
<feature type="compositionally biased region" description="Polar residues" evidence="1">
    <location>
        <begin position="331"/>
        <end position="351"/>
    </location>
</feature>
<feature type="region of interest" description="Disordered" evidence="1">
    <location>
        <begin position="185"/>
        <end position="214"/>
    </location>
</feature>
<feature type="compositionally biased region" description="Low complexity" evidence="1">
    <location>
        <begin position="289"/>
        <end position="316"/>
    </location>
</feature>
<organism evidence="2 3">
    <name type="scientific">Sclerotinia nivalis</name>
    <dbReference type="NCBI Taxonomy" id="352851"/>
    <lineage>
        <taxon>Eukaryota</taxon>
        <taxon>Fungi</taxon>
        <taxon>Dikarya</taxon>
        <taxon>Ascomycota</taxon>
        <taxon>Pezizomycotina</taxon>
        <taxon>Leotiomycetes</taxon>
        <taxon>Helotiales</taxon>
        <taxon>Sclerotiniaceae</taxon>
        <taxon>Sclerotinia</taxon>
    </lineage>
</organism>
<name>A0A9X0DKM4_9HELO</name>
<gene>
    <name evidence="2" type="ORF">OCU04_006566</name>
</gene>
<dbReference type="OrthoDB" id="3508416at2759"/>
<evidence type="ECO:0008006" key="4">
    <source>
        <dbReference type="Google" id="ProtNLM"/>
    </source>
</evidence>
<comment type="caution">
    <text evidence="2">The sequence shown here is derived from an EMBL/GenBank/DDBJ whole genome shotgun (WGS) entry which is preliminary data.</text>
</comment>